<dbReference type="EMBL" id="JAVIJP010000027">
    <property type="protein sequence ID" value="KAL3636118.1"/>
    <property type="molecule type" value="Genomic_DNA"/>
</dbReference>
<comment type="caution">
    <text evidence="2">The sequence shown here is derived from an EMBL/GenBank/DDBJ whole genome shotgun (WGS) entry which is preliminary data.</text>
</comment>
<gene>
    <name evidence="2" type="ORF">CASFOL_020665</name>
</gene>
<dbReference type="AlphaFoldDB" id="A0ABD3D1I3"/>
<evidence type="ECO:0000256" key="1">
    <source>
        <dbReference type="SAM" id="Phobius"/>
    </source>
</evidence>
<accession>A0ABD3D1I3</accession>
<organism evidence="2 3">
    <name type="scientific">Castilleja foliolosa</name>
    <dbReference type="NCBI Taxonomy" id="1961234"/>
    <lineage>
        <taxon>Eukaryota</taxon>
        <taxon>Viridiplantae</taxon>
        <taxon>Streptophyta</taxon>
        <taxon>Embryophyta</taxon>
        <taxon>Tracheophyta</taxon>
        <taxon>Spermatophyta</taxon>
        <taxon>Magnoliopsida</taxon>
        <taxon>eudicotyledons</taxon>
        <taxon>Gunneridae</taxon>
        <taxon>Pentapetalae</taxon>
        <taxon>asterids</taxon>
        <taxon>lamiids</taxon>
        <taxon>Lamiales</taxon>
        <taxon>Orobanchaceae</taxon>
        <taxon>Pedicularideae</taxon>
        <taxon>Castillejinae</taxon>
        <taxon>Castilleja</taxon>
    </lineage>
</organism>
<reference evidence="3" key="1">
    <citation type="journal article" date="2024" name="IScience">
        <title>Strigolactones Initiate the Formation of Haustorium-like Structures in Castilleja.</title>
        <authorList>
            <person name="Buerger M."/>
            <person name="Peterson D."/>
            <person name="Chory J."/>
        </authorList>
    </citation>
    <scope>NUCLEOTIDE SEQUENCE [LARGE SCALE GENOMIC DNA]</scope>
</reference>
<keyword evidence="1" id="KW-0472">Membrane</keyword>
<keyword evidence="1" id="KW-0812">Transmembrane</keyword>
<evidence type="ECO:0000313" key="3">
    <source>
        <dbReference type="Proteomes" id="UP001632038"/>
    </source>
</evidence>
<feature type="transmembrane region" description="Helical" evidence="1">
    <location>
        <begin position="85"/>
        <end position="102"/>
    </location>
</feature>
<name>A0ABD3D1I3_9LAMI</name>
<dbReference type="Proteomes" id="UP001632038">
    <property type="component" value="Unassembled WGS sequence"/>
</dbReference>
<proteinExistence type="predicted"/>
<sequence length="115" mass="13130">MKGNKNEVAVAVVEEPVNVRETIKLWVHRLVRMCSFQLQILLICGLVKGTFESPETMFRALCLQMLILVYAYSLSNQRDARNGDLVFYVVSSVIGFVCYFYMAAKLFPLILECLV</sequence>
<evidence type="ECO:0000313" key="2">
    <source>
        <dbReference type="EMBL" id="KAL3636118.1"/>
    </source>
</evidence>
<keyword evidence="3" id="KW-1185">Reference proteome</keyword>
<protein>
    <submittedName>
        <fullName evidence="2">Uncharacterized protein</fullName>
    </submittedName>
</protein>
<keyword evidence="1" id="KW-1133">Transmembrane helix</keyword>